<comment type="caution">
    <text evidence="5">The sequence shown here is derived from an EMBL/GenBank/DDBJ whole genome shotgun (WGS) entry which is preliminary data.</text>
</comment>
<organism evidence="5 6">
    <name type="scientific">Saguinus oedipus</name>
    <name type="common">Cotton-top tamarin</name>
    <name type="synonym">Oedipomidas oedipus</name>
    <dbReference type="NCBI Taxonomy" id="9490"/>
    <lineage>
        <taxon>Eukaryota</taxon>
        <taxon>Metazoa</taxon>
        <taxon>Chordata</taxon>
        <taxon>Craniata</taxon>
        <taxon>Vertebrata</taxon>
        <taxon>Euteleostomi</taxon>
        <taxon>Mammalia</taxon>
        <taxon>Eutheria</taxon>
        <taxon>Euarchontoglires</taxon>
        <taxon>Primates</taxon>
        <taxon>Haplorrhini</taxon>
        <taxon>Platyrrhini</taxon>
        <taxon>Cebidae</taxon>
        <taxon>Callitrichinae</taxon>
        <taxon>Saguinus</taxon>
    </lineage>
</organism>
<feature type="region of interest" description="Disordered" evidence="3">
    <location>
        <begin position="243"/>
        <end position="372"/>
    </location>
</feature>
<evidence type="ECO:0000256" key="3">
    <source>
        <dbReference type="SAM" id="MobiDB-lite"/>
    </source>
</evidence>
<proteinExistence type="predicted"/>
<dbReference type="PANTHER" id="PTHR23348:SF37">
    <property type="entry name" value="PROTEIN AHNAK2"/>
    <property type="match status" value="1"/>
</dbReference>
<dbReference type="InterPro" id="IPR001478">
    <property type="entry name" value="PDZ"/>
</dbReference>
<evidence type="ECO:0000313" key="6">
    <source>
        <dbReference type="Proteomes" id="UP001266305"/>
    </source>
</evidence>
<evidence type="ECO:0000313" key="5">
    <source>
        <dbReference type="EMBL" id="KAK2104890.1"/>
    </source>
</evidence>
<dbReference type="Gene3D" id="2.30.42.10">
    <property type="match status" value="1"/>
</dbReference>
<sequence>MPMVGLTYAHHGHDVLLFQSVQQATEVTLKTEVETGASGYSVTGGGDQGIFVKQVLKDSSAAKLFNLREGDQLLSATVFFDNIKYEDALKILQYSEPYRVQFKIRRQLPAPQDEGWASSDAQHGPQGKEKKDMDVADGCRETPTKILETDGDQERLISKPRVGRGRRPQRERLSWPKFQSIKGKRGPGPQRSHSSSEAYERRDTHDVSPTSTDTEAQLVVEHQEHKAGPGSQRRRKFLNLRFRTGSGEGPSVTEQSGKGSQSGVGHAGILEELGPWGDNLEDAGAVTGSRREEGAEQDREVTLAQSMQWPTELGDPTICKGTPGEGAPRAARRHRKTLEGQAQEAAVTQRKPRTQQTPEISEEGEECPRETQLKEAPRVAHLKLGCEYMI</sequence>
<evidence type="ECO:0000256" key="1">
    <source>
        <dbReference type="ARBA" id="ARBA00004123"/>
    </source>
</evidence>
<keyword evidence="6" id="KW-1185">Reference proteome</keyword>
<feature type="compositionally biased region" description="Basic and acidic residues" evidence="3">
    <location>
        <begin position="126"/>
        <end position="143"/>
    </location>
</feature>
<evidence type="ECO:0000259" key="4">
    <source>
        <dbReference type="PROSITE" id="PS50106"/>
    </source>
</evidence>
<comment type="subcellular location">
    <subcellularLocation>
        <location evidence="1">Nucleus</location>
    </subcellularLocation>
</comment>
<dbReference type="InterPro" id="IPR052082">
    <property type="entry name" value="Myelin_sheath_structural"/>
</dbReference>
<dbReference type="PANTHER" id="PTHR23348">
    <property type="entry name" value="PERIAXIN/AHNAK"/>
    <property type="match status" value="1"/>
</dbReference>
<dbReference type="SMART" id="SM00228">
    <property type="entry name" value="PDZ"/>
    <property type="match status" value="1"/>
</dbReference>
<gene>
    <name evidence="5" type="primary">AHNAK2_2</name>
    <name evidence="5" type="ORF">P7K49_018746</name>
</gene>
<dbReference type="EMBL" id="JASSZA010000008">
    <property type="protein sequence ID" value="KAK2104890.1"/>
    <property type="molecule type" value="Genomic_DNA"/>
</dbReference>
<dbReference type="InterPro" id="IPR036034">
    <property type="entry name" value="PDZ_sf"/>
</dbReference>
<dbReference type="PROSITE" id="PS50106">
    <property type="entry name" value="PDZ"/>
    <property type="match status" value="1"/>
</dbReference>
<feature type="domain" description="PDZ" evidence="4">
    <location>
        <begin position="26"/>
        <end position="93"/>
    </location>
</feature>
<name>A0ABQ9V6U5_SAGOE</name>
<protein>
    <submittedName>
        <fullName evidence="5">Protein ahnak2</fullName>
    </submittedName>
</protein>
<dbReference type="Pfam" id="PF00595">
    <property type="entry name" value="PDZ"/>
    <property type="match status" value="1"/>
</dbReference>
<accession>A0ABQ9V6U5</accession>
<keyword evidence="2" id="KW-0539">Nucleus</keyword>
<evidence type="ECO:0000256" key="2">
    <source>
        <dbReference type="ARBA" id="ARBA00023242"/>
    </source>
</evidence>
<reference evidence="5 6" key="1">
    <citation type="submission" date="2023-05" db="EMBL/GenBank/DDBJ databases">
        <title>B98-5 Cell Line De Novo Hybrid Assembly: An Optical Mapping Approach.</title>
        <authorList>
            <person name="Kananen K."/>
            <person name="Auerbach J.A."/>
            <person name="Kautto E."/>
            <person name="Blachly J.S."/>
        </authorList>
    </citation>
    <scope>NUCLEOTIDE SEQUENCE [LARGE SCALE GENOMIC DNA]</scope>
    <source>
        <strain evidence="5">B95-8</strain>
        <tissue evidence="5">Cell line</tissue>
    </source>
</reference>
<dbReference type="SUPFAM" id="SSF50156">
    <property type="entry name" value="PDZ domain-like"/>
    <property type="match status" value="1"/>
</dbReference>
<feature type="region of interest" description="Disordered" evidence="3">
    <location>
        <begin position="110"/>
        <end position="215"/>
    </location>
</feature>
<dbReference type="Proteomes" id="UP001266305">
    <property type="component" value="Unassembled WGS sequence"/>
</dbReference>
<feature type="compositionally biased region" description="Basic and acidic residues" evidence="3">
    <location>
        <begin position="289"/>
        <end position="301"/>
    </location>
</feature>